<proteinExistence type="inferred from homology"/>
<dbReference type="PANTHER" id="PTHR21137:SF35">
    <property type="entry name" value="ODORANT RECEPTOR 19A-RELATED"/>
    <property type="match status" value="1"/>
</dbReference>
<keyword evidence="2" id="KW-1003">Cell membrane</keyword>
<dbReference type="InterPro" id="IPR004117">
    <property type="entry name" value="7tm6_olfct_rcpt"/>
</dbReference>
<evidence type="ECO:0000313" key="12">
    <source>
        <dbReference type="Proteomes" id="UP001642520"/>
    </source>
</evidence>
<comment type="caution">
    <text evidence="10">Lacks conserved residue(s) required for the propagation of feature annotation.</text>
</comment>
<evidence type="ECO:0000256" key="4">
    <source>
        <dbReference type="ARBA" id="ARBA00022692"/>
    </source>
</evidence>
<keyword evidence="8 10" id="KW-0675">Receptor</keyword>
<dbReference type="Proteomes" id="UP001642520">
    <property type="component" value="Unassembled WGS sequence"/>
</dbReference>
<evidence type="ECO:0000256" key="8">
    <source>
        <dbReference type="ARBA" id="ARBA00023170"/>
    </source>
</evidence>
<name>A0ABP1P0S4_XYLVO</name>
<keyword evidence="4 10" id="KW-0812">Transmembrane</keyword>
<evidence type="ECO:0000256" key="3">
    <source>
        <dbReference type="ARBA" id="ARBA00022606"/>
    </source>
</evidence>
<keyword evidence="6 10" id="KW-1133">Transmembrane helix</keyword>
<dbReference type="Pfam" id="PF02949">
    <property type="entry name" value="7tm_6"/>
    <property type="match status" value="1"/>
</dbReference>
<reference evidence="11 12" key="1">
    <citation type="submission" date="2024-08" db="EMBL/GenBank/DDBJ databases">
        <authorList>
            <person name="Will J Nash"/>
            <person name="Angela Man"/>
            <person name="Seanna McTaggart"/>
            <person name="Kendall Baker"/>
            <person name="Tom Barker"/>
            <person name="Leah Catchpole"/>
            <person name="Alex Durrant"/>
            <person name="Karim Gharbi"/>
            <person name="Naomi Irish"/>
            <person name="Gemy Kaithakottil"/>
            <person name="Debby Ku"/>
            <person name="Aaliyah Providence"/>
            <person name="Felix Shaw"/>
            <person name="David Swarbreck"/>
            <person name="Chris Watkins"/>
            <person name="Ann M. McCartney"/>
            <person name="Giulio Formenti"/>
            <person name="Alice Mouton"/>
            <person name="Noel Vella"/>
            <person name="Bjorn M von Reumont"/>
            <person name="Adriana Vella"/>
            <person name="Wilfried Haerty"/>
        </authorList>
    </citation>
    <scope>NUCLEOTIDE SEQUENCE [LARGE SCALE GENOMIC DNA]</scope>
</reference>
<gene>
    <name evidence="11" type="ORF">XYLVIOL_LOCUS6989</name>
</gene>
<evidence type="ECO:0000313" key="11">
    <source>
        <dbReference type="EMBL" id="CAL7945060.1"/>
    </source>
</evidence>
<feature type="transmembrane region" description="Helical" evidence="10">
    <location>
        <begin position="121"/>
        <end position="144"/>
    </location>
</feature>
<dbReference type="EMBL" id="CAXAJV020001293">
    <property type="protein sequence ID" value="CAL7945060.1"/>
    <property type="molecule type" value="Genomic_DNA"/>
</dbReference>
<accession>A0ABP1P0S4</accession>
<keyword evidence="12" id="KW-1185">Reference proteome</keyword>
<protein>
    <recommendedName>
        <fullName evidence="10">Odorant receptor</fullName>
    </recommendedName>
</protein>
<comment type="similarity">
    <text evidence="10">Belongs to the insect chemoreceptor superfamily. Heteromeric odorant receptor channel (TC 1.A.69) family.</text>
</comment>
<evidence type="ECO:0000256" key="6">
    <source>
        <dbReference type="ARBA" id="ARBA00022989"/>
    </source>
</evidence>
<evidence type="ECO:0000256" key="1">
    <source>
        <dbReference type="ARBA" id="ARBA00004651"/>
    </source>
</evidence>
<feature type="transmembrane region" description="Helical" evidence="10">
    <location>
        <begin position="297"/>
        <end position="321"/>
    </location>
</feature>
<evidence type="ECO:0000256" key="2">
    <source>
        <dbReference type="ARBA" id="ARBA00022475"/>
    </source>
</evidence>
<sequence length="397" mass="46316">MDLQMFAKRYLGMTKVFASITGIWPYQNQYQKNIRRALVNSVVIVALICQIGKIVVFLSIRTVVDQIPFLMVAIGSFIKYSNYVLNDNKFKKLFNSVLGDWQEVKTQEEERLMQKYANRGVLFILIYNLNIYFCVTTFLLLPFMPRLMDVWAPLNESRPRIHMYPGYYFTKNDDDYYYLIMLYTTISMLFAMCVFIASDTIMIYMVQHVCGLLSLAGYRFKSSMDGLSSWTDDYKVHERTYKKVCYAIKAHKRAYAFLNEIEDAYTLNLFIQVGFAVLTFTITLLKVASITWSLDTYPYYGFVIVQLVHVFFLTVQGQFVIDLHDSLYLMEYEAYWYNGDIKTQALFVLIIRRNLTPPLLTAGGLIHLNLNSFAEVNCKGMRFVLYCAEIRLNVAVK</sequence>
<comment type="subcellular location">
    <subcellularLocation>
        <location evidence="1 10">Cell membrane</location>
        <topology evidence="1 10">Multi-pass membrane protein</topology>
    </subcellularLocation>
</comment>
<feature type="transmembrane region" description="Helical" evidence="10">
    <location>
        <begin position="176"/>
        <end position="196"/>
    </location>
</feature>
<comment type="caution">
    <text evidence="11">The sequence shown here is derived from an EMBL/GenBank/DDBJ whole genome shotgun (WGS) entry which is preliminary data.</text>
</comment>
<keyword evidence="3 10" id="KW-0716">Sensory transduction</keyword>
<keyword evidence="5 10" id="KW-0552">Olfaction</keyword>
<feature type="transmembrane region" description="Helical" evidence="10">
    <location>
        <begin position="66"/>
        <end position="85"/>
    </location>
</feature>
<keyword evidence="7 10" id="KW-0472">Membrane</keyword>
<keyword evidence="9 10" id="KW-0807">Transducer</keyword>
<dbReference type="PANTHER" id="PTHR21137">
    <property type="entry name" value="ODORANT RECEPTOR"/>
    <property type="match status" value="1"/>
</dbReference>
<feature type="transmembrane region" description="Helical" evidence="10">
    <location>
        <begin position="265"/>
        <end position="285"/>
    </location>
</feature>
<organism evidence="11 12">
    <name type="scientific">Xylocopa violacea</name>
    <name type="common">Violet carpenter bee</name>
    <name type="synonym">Apis violacea</name>
    <dbReference type="NCBI Taxonomy" id="135666"/>
    <lineage>
        <taxon>Eukaryota</taxon>
        <taxon>Metazoa</taxon>
        <taxon>Ecdysozoa</taxon>
        <taxon>Arthropoda</taxon>
        <taxon>Hexapoda</taxon>
        <taxon>Insecta</taxon>
        <taxon>Pterygota</taxon>
        <taxon>Neoptera</taxon>
        <taxon>Endopterygota</taxon>
        <taxon>Hymenoptera</taxon>
        <taxon>Apocrita</taxon>
        <taxon>Aculeata</taxon>
        <taxon>Apoidea</taxon>
        <taxon>Anthophila</taxon>
        <taxon>Apidae</taxon>
        <taxon>Xylocopa</taxon>
        <taxon>Xylocopa</taxon>
    </lineage>
</organism>
<evidence type="ECO:0000256" key="7">
    <source>
        <dbReference type="ARBA" id="ARBA00023136"/>
    </source>
</evidence>
<evidence type="ECO:0000256" key="5">
    <source>
        <dbReference type="ARBA" id="ARBA00022725"/>
    </source>
</evidence>
<evidence type="ECO:0000256" key="9">
    <source>
        <dbReference type="ARBA" id="ARBA00023224"/>
    </source>
</evidence>
<evidence type="ECO:0000256" key="10">
    <source>
        <dbReference type="RuleBase" id="RU351113"/>
    </source>
</evidence>
<feature type="transmembrane region" description="Helical" evidence="10">
    <location>
        <begin position="37"/>
        <end position="60"/>
    </location>
</feature>